<proteinExistence type="predicted"/>
<name>A0A2Z4Y772_SUMC1</name>
<dbReference type="EMBL" id="CP030759">
    <property type="protein sequence ID" value="AXA37074.1"/>
    <property type="molecule type" value="Genomic_DNA"/>
</dbReference>
<protein>
    <submittedName>
        <fullName evidence="1">Uncharacterized protein</fullName>
    </submittedName>
</protein>
<dbReference type="KEGG" id="schv:BRCON_2297"/>
<organism evidence="1 2">
    <name type="scientific">Sumerlaea chitinivorans</name>
    <dbReference type="NCBI Taxonomy" id="2250252"/>
    <lineage>
        <taxon>Bacteria</taxon>
        <taxon>Candidatus Sumerlaeota</taxon>
        <taxon>Candidatus Sumerlaeia</taxon>
        <taxon>Candidatus Sumerlaeales</taxon>
        <taxon>Candidatus Sumerlaeaceae</taxon>
        <taxon>Candidatus Sumerlaea</taxon>
    </lineage>
</organism>
<dbReference type="AlphaFoldDB" id="A0A2Z4Y772"/>
<accession>A0A2Z4Y772</accession>
<evidence type="ECO:0000313" key="1">
    <source>
        <dbReference type="EMBL" id="AXA37074.1"/>
    </source>
</evidence>
<sequence length="48" mass="5135">MSAIGSFSAEIRVGKGHPRQLFRGANAARLDPAKVKRIALATGTRKKT</sequence>
<evidence type="ECO:0000313" key="2">
    <source>
        <dbReference type="Proteomes" id="UP000262583"/>
    </source>
</evidence>
<dbReference type="Proteomes" id="UP000262583">
    <property type="component" value="Chromosome"/>
</dbReference>
<reference evidence="1 2" key="1">
    <citation type="submission" date="2018-05" db="EMBL/GenBank/DDBJ databases">
        <title>A metagenomic window into the 2 km-deep terrestrial subsurface aquifer revealed taxonomically and functionally diverse microbial community comprising novel uncultured bacterial lineages.</title>
        <authorList>
            <person name="Kadnikov V.V."/>
            <person name="Mardanov A.V."/>
            <person name="Beletsky A.V."/>
            <person name="Banks D."/>
            <person name="Pimenov N.V."/>
            <person name="Frank Y.A."/>
            <person name="Karnachuk O.V."/>
            <person name="Ravin N.V."/>
        </authorList>
    </citation>
    <scope>NUCLEOTIDE SEQUENCE [LARGE SCALE GENOMIC DNA]</scope>
    <source>
        <strain evidence="1">BY</strain>
    </source>
</reference>
<gene>
    <name evidence="1" type="ORF">BRCON_2297</name>
</gene>